<dbReference type="GO" id="GO:0008237">
    <property type="term" value="F:metallopeptidase activity"/>
    <property type="evidence" value="ECO:0007669"/>
    <property type="project" value="UniProtKB-KW"/>
</dbReference>
<protein>
    <submittedName>
        <fullName evidence="3">CPBP family intramembrane metalloprotease</fullName>
    </submittedName>
</protein>
<feature type="domain" description="CAAX prenyl protease 2/Lysostaphin resistance protein A-like" evidence="2">
    <location>
        <begin position="162"/>
        <end position="247"/>
    </location>
</feature>
<evidence type="ECO:0000256" key="1">
    <source>
        <dbReference type="SAM" id="Phobius"/>
    </source>
</evidence>
<dbReference type="PANTHER" id="PTHR43592">
    <property type="entry name" value="CAAX AMINO TERMINAL PROTEASE"/>
    <property type="match status" value="1"/>
</dbReference>
<dbReference type="GO" id="GO:0006508">
    <property type="term" value="P:proteolysis"/>
    <property type="evidence" value="ECO:0007669"/>
    <property type="project" value="UniProtKB-KW"/>
</dbReference>
<feature type="transmembrane region" description="Helical" evidence="1">
    <location>
        <begin position="198"/>
        <end position="228"/>
    </location>
</feature>
<keyword evidence="1" id="KW-0812">Transmembrane</keyword>
<feature type="transmembrane region" description="Helical" evidence="1">
    <location>
        <begin position="118"/>
        <end position="142"/>
    </location>
</feature>
<keyword evidence="1" id="KW-0472">Membrane</keyword>
<dbReference type="GO" id="GO:0080120">
    <property type="term" value="P:CAAX-box protein maturation"/>
    <property type="evidence" value="ECO:0007669"/>
    <property type="project" value="UniProtKB-ARBA"/>
</dbReference>
<name>A0A7J4GU78_9ARCH</name>
<dbReference type="InterPro" id="IPR003675">
    <property type="entry name" value="Rce1/LyrA-like_dom"/>
</dbReference>
<keyword evidence="3" id="KW-0482">Metalloprotease</keyword>
<keyword evidence="3" id="KW-0645">Protease</keyword>
<dbReference type="Proteomes" id="UP000585802">
    <property type="component" value="Unassembled WGS sequence"/>
</dbReference>
<evidence type="ECO:0000313" key="3">
    <source>
        <dbReference type="EMBL" id="HIF37080.1"/>
    </source>
</evidence>
<sequence>MELCKNCSKPIPPSSHLELQIYCSFVCWQARRETENDLSPSGGIQSQIISWGSIIGMFAFLFVVLVSVATFVVNLQYFLMISTTVCAILVYFVLRMMHTTEQLNELLKIPKSFDTWKLIGIVFLIDIFVVKPLHILFTFYFFPDAENQEVITALKEMSQISAIITAVSVSILTPILEELLFRGFVLGMFLRCYSKTPAIVLSAFIFAIVHEPIAIGMAFGGGLLYGWLRVRTGSIVPSMIAHMIWNSFISLIVLFY</sequence>
<accession>A0A7J4GU78</accession>
<keyword evidence="1" id="KW-1133">Transmembrane helix</keyword>
<feature type="transmembrane region" description="Helical" evidence="1">
    <location>
        <begin position="162"/>
        <end position="186"/>
    </location>
</feature>
<evidence type="ECO:0000313" key="4">
    <source>
        <dbReference type="Proteomes" id="UP000585802"/>
    </source>
</evidence>
<keyword evidence="3" id="KW-0378">Hydrolase</keyword>
<feature type="transmembrane region" description="Helical" evidence="1">
    <location>
        <begin position="48"/>
        <end position="71"/>
    </location>
</feature>
<organism evidence="3 4">
    <name type="scientific">Marine Group III euryarchaeote</name>
    <dbReference type="NCBI Taxonomy" id="2173149"/>
    <lineage>
        <taxon>Archaea</taxon>
        <taxon>Methanobacteriati</taxon>
        <taxon>Thermoplasmatota</taxon>
        <taxon>Thermoplasmata</taxon>
        <taxon>Candidatus Thermoprofundales</taxon>
    </lineage>
</organism>
<evidence type="ECO:0000259" key="2">
    <source>
        <dbReference type="Pfam" id="PF02517"/>
    </source>
</evidence>
<dbReference type="PANTHER" id="PTHR43592:SF15">
    <property type="entry name" value="CAAX AMINO TERMINAL PROTEASE FAMILY PROTEIN"/>
    <property type="match status" value="1"/>
</dbReference>
<dbReference type="EMBL" id="DUCX01000023">
    <property type="protein sequence ID" value="HIF37080.1"/>
    <property type="molecule type" value="Genomic_DNA"/>
</dbReference>
<reference evidence="4" key="1">
    <citation type="journal article" date="2019" name="bioRxiv">
        <title>Genome diversification in globally distributed novel marine Proteobacteria is linked to environmental adaptation.</title>
        <authorList>
            <person name="Zhou Z."/>
            <person name="Tran P.Q."/>
            <person name="Kieft K."/>
            <person name="Anantharaman K."/>
        </authorList>
    </citation>
    <scope>NUCLEOTIDE SEQUENCE [LARGE SCALE GENOMIC DNA]</scope>
</reference>
<dbReference type="GO" id="GO:0004175">
    <property type="term" value="F:endopeptidase activity"/>
    <property type="evidence" value="ECO:0007669"/>
    <property type="project" value="UniProtKB-ARBA"/>
</dbReference>
<feature type="transmembrane region" description="Helical" evidence="1">
    <location>
        <begin position="77"/>
        <end position="97"/>
    </location>
</feature>
<comment type="caution">
    <text evidence="3">The sequence shown here is derived from an EMBL/GenBank/DDBJ whole genome shotgun (WGS) entry which is preliminary data.</text>
</comment>
<dbReference type="AlphaFoldDB" id="A0A7J4GU78"/>
<gene>
    <name evidence="3" type="ORF">EYQ70_01485</name>
</gene>
<feature type="transmembrane region" description="Helical" evidence="1">
    <location>
        <begin position="234"/>
        <end position="255"/>
    </location>
</feature>
<proteinExistence type="predicted"/>
<dbReference type="Pfam" id="PF02517">
    <property type="entry name" value="Rce1-like"/>
    <property type="match status" value="1"/>
</dbReference>